<protein>
    <recommendedName>
        <fullName evidence="3">Small CPxCG-related zinc finger protein</fullName>
    </recommendedName>
</protein>
<accession>M0LED0</accession>
<dbReference type="Proteomes" id="UP000011524">
    <property type="component" value="Unassembled WGS sequence"/>
</dbReference>
<reference evidence="1 2" key="1">
    <citation type="journal article" date="2014" name="PLoS Genet.">
        <title>Phylogenetically driven sequencing of extremely halophilic archaea reveals strategies for static and dynamic osmo-response.</title>
        <authorList>
            <person name="Becker E.A."/>
            <person name="Seitzer P.M."/>
            <person name="Tritt A."/>
            <person name="Larsen D."/>
            <person name="Krusor M."/>
            <person name="Yao A.I."/>
            <person name="Wu D."/>
            <person name="Madern D."/>
            <person name="Eisen J.A."/>
            <person name="Darling A.E."/>
            <person name="Facciotti M.T."/>
        </authorList>
    </citation>
    <scope>NUCLEOTIDE SEQUENCE [LARGE SCALE GENOMIC DNA]</scope>
    <source>
        <strain evidence="2">ATCC 49778 / DSM 6131 / JCM 7785 / NBRC 101032 / NCIMB 13157 / TR-1</strain>
    </source>
</reference>
<evidence type="ECO:0008006" key="3">
    <source>
        <dbReference type="Google" id="ProtNLM"/>
    </source>
</evidence>
<dbReference type="STRING" id="1227453.C444_07595"/>
<name>M0LED0_HALJT</name>
<sequence length="49" mass="5483">MIRLFKRVLRSEDSHESVVECRRCGANLESADVDHCPACGSSEVASYRL</sequence>
<organism evidence="1 2">
    <name type="scientific">Haloarcula japonica (strain ATCC 49778 / DSM 6131 / JCM 7785 / NBRC 101032 / NCIMB 13157 / TR-1)</name>
    <dbReference type="NCBI Taxonomy" id="1227453"/>
    <lineage>
        <taxon>Archaea</taxon>
        <taxon>Methanobacteriati</taxon>
        <taxon>Methanobacteriota</taxon>
        <taxon>Stenosarchaea group</taxon>
        <taxon>Halobacteria</taxon>
        <taxon>Halobacteriales</taxon>
        <taxon>Haloarculaceae</taxon>
        <taxon>Haloarcula</taxon>
    </lineage>
</organism>
<evidence type="ECO:0000313" key="2">
    <source>
        <dbReference type="Proteomes" id="UP000011524"/>
    </source>
</evidence>
<comment type="caution">
    <text evidence="1">The sequence shown here is derived from an EMBL/GenBank/DDBJ whole genome shotgun (WGS) entry which is preliminary data.</text>
</comment>
<dbReference type="AlphaFoldDB" id="M0LED0"/>
<proteinExistence type="predicted"/>
<keyword evidence="2" id="KW-1185">Reference proteome</keyword>
<gene>
    <name evidence="1" type="ORF">C444_07595</name>
</gene>
<dbReference type="EMBL" id="AOLY01000011">
    <property type="protein sequence ID" value="EMA31921.1"/>
    <property type="molecule type" value="Genomic_DNA"/>
</dbReference>
<evidence type="ECO:0000313" key="1">
    <source>
        <dbReference type="EMBL" id="EMA31921.1"/>
    </source>
</evidence>